<protein>
    <submittedName>
        <fullName evidence="2">Uncharacterized protein</fullName>
    </submittedName>
</protein>
<gene>
    <name evidence="2" type="ORF">ALC62_15122</name>
</gene>
<feature type="compositionally biased region" description="Basic and acidic residues" evidence="1">
    <location>
        <begin position="217"/>
        <end position="230"/>
    </location>
</feature>
<accession>A0A151I7Z6</accession>
<sequence length="552" mass="62193">MAPLRGLWETFEVRMGTDGGENGLFHGYRAMKPVNRMMNVRDVNLTGDSGRLQRTADAANTDPYITFIAAQALVIPCTVRSLRIGRVGVSWVIASDDESERMDVLNADTAFEKPAINLRIHYHKLARRSPHVEFTTQCHETLEKSIPLAAQSQCRCNSFAWELHPTETAALRSLRPELCSTIIPIYPRAPLPESMISSAEYLTEDEWDDLDAVSPPSRRERGREKTEQEIPEEKLQAVLNQFTRKALRVVQERNVAARCRRWRSIRPVWLEGRDMGRGLVQPRGRGDHDTTSLRILADILGYSSSADGHESYEKDLIKAIVITETVRRMYTRKKLDEMMVVCESFLEHLRVQSQVLVSALELTWPPAGWALCRPSQPPPLPSTTFRSPYLPASLMPAPNVCPVSGHYYWPSKFRPRGDQAQEHVSTTDPRIKGPRFKGRSLKRDCWSSVTVSSANNQGKSSYNRSLYLYQSRYKFAGAISLKFALGRSANAGRIYEVVGFGFSAISLTGLGEWLEGGRWYQGGRKEPTASVLRQRARFAGVVALPPPPSTRF</sequence>
<dbReference type="Proteomes" id="UP000078542">
    <property type="component" value="Unassembled WGS sequence"/>
</dbReference>
<feature type="region of interest" description="Disordered" evidence="1">
    <location>
        <begin position="210"/>
        <end position="230"/>
    </location>
</feature>
<reference evidence="2 3" key="1">
    <citation type="submission" date="2016-03" db="EMBL/GenBank/DDBJ databases">
        <title>Cyphomyrmex costatus WGS genome.</title>
        <authorList>
            <person name="Nygaard S."/>
            <person name="Hu H."/>
            <person name="Boomsma J."/>
            <person name="Zhang G."/>
        </authorList>
    </citation>
    <scope>NUCLEOTIDE SEQUENCE [LARGE SCALE GENOMIC DNA]</scope>
    <source>
        <strain evidence="2">MS0001</strain>
        <tissue evidence="2">Whole body</tissue>
    </source>
</reference>
<evidence type="ECO:0000313" key="2">
    <source>
        <dbReference type="EMBL" id="KYM94261.1"/>
    </source>
</evidence>
<dbReference type="AlphaFoldDB" id="A0A151I7Z6"/>
<evidence type="ECO:0000256" key="1">
    <source>
        <dbReference type="SAM" id="MobiDB-lite"/>
    </source>
</evidence>
<keyword evidence="3" id="KW-1185">Reference proteome</keyword>
<dbReference type="EMBL" id="KQ978393">
    <property type="protein sequence ID" value="KYM94261.1"/>
    <property type="molecule type" value="Genomic_DNA"/>
</dbReference>
<proteinExistence type="predicted"/>
<name>A0A151I7Z6_9HYME</name>
<evidence type="ECO:0000313" key="3">
    <source>
        <dbReference type="Proteomes" id="UP000078542"/>
    </source>
</evidence>
<organism evidence="2 3">
    <name type="scientific">Cyphomyrmex costatus</name>
    <dbReference type="NCBI Taxonomy" id="456900"/>
    <lineage>
        <taxon>Eukaryota</taxon>
        <taxon>Metazoa</taxon>
        <taxon>Ecdysozoa</taxon>
        <taxon>Arthropoda</taxon>
        <taxon>Hexapoda</taxon>
        <taxon>Insecta</taxon>
        <taxon>Pterygota</taxon>
        <taxon>Neoptera</taxon>
        <taxon>Endopterygota</taxon>
        <taxon>Hymenoptera</taxon>
        <taxon>Apocrita</taxon>
        <taxon>Aculeata</taxon>
        <taxon>Formicoidea</taxon>
        <taxon>Formicidae</taxon>
        <taxon>Myrmicinae</taxon>
        <taxon>Cyphomyrmex</taxon>
    </lineage>
</organism>